<dbReference type="GO" id="GO:0005886">
    <property type="term" value="C:plasma membrane"/>
    <property type="evidence" value="ECO:0007669"/>
    <property type="project" value="TreeGrafter"/>
</dbReference>
<evidence type="ECO:0000313" key="4">
    <source>
        <dbReference type="EMBL" id="QNM83533.1"/>
    </source>
</evidence>
<dbReference type="InterPro" id="IPR029787">
    <property type="entry name" value="Nucleotide_cyclase"/>
</dbReference>
<dbReference type="Gene3D" id="3.30.70.270">
    <property type="match status" value="1"/>
</dbReference>
<name>A0A7G9L4I4_9SPHN</name>
<dbReference type="AlphaFoldDB" id="A0A7G9L4I4"/>
<reference evidence="4 5" key="1">
    <citation type="submission" date="2020-08" db="EMBL/GenBank/DDBJ databases">
        <title>Sphingomonas sp. sand1-3 16S ribosomal RNA gene Genome sequencing and assembly.</title>
        <authorList>
            <person name="Kang M."/>
        </authorList>
    </citation>
    <scope>NUCLEOTIDE SEQUENCE [LARGE SCALE GENOMIC DNA]</scope>
    <source>
        <strain evidence="5">sand1-3</strain>
    </source>
</reference>
<dbReference type="EC" id="2.7.7.65" evidence="1"/>
<dbReference type="SUPFAM" id="SSF55073">
    <property type="entry name" value="Nucleotide cyclase"/>
    <property type="match status" value="1"/>
</dbReference>
<feature type="transmembrane region" description="Helical" evidence="2">
    <location>
        <begin position="61"/>
        <end position="80"/>
    </location>
</feature>
<dbReference type="Proteomes" id="UP000515861">
    <property type="component" value="Chromosome"/>
</dbReference>
<feature type="transmembrane region" description="Helical" evidence="2">
    <location>
        <begin position="6"/>
        <end position="27"/>
    </location>
</feature>
<organism evidence="4 5">
    <name type="scientific">Sphingomonas sabuli</name>
    <dbReference type="NCBI Taxonomy" id="2764186"/>
    <lineage>
        <taxon>Bacteria</taxon>
        <taxon>Pseudomonadati</taxon>
        <taxon>Pseudomonadota</taxon>
        <taxon>Alphaproteobacteria</taxon>
        <taxon>Sphingomonadales</taxon>
        <taxon>Sphingomonadaceae</taxon>
        <taxon>Sphingomonas</taxon>
    </lineage>
</organism>
<feature type="transmembrane region" description="Helical" evidence="2">
    <location>
        <begin position="34"/>
        <end position="55"/>
    </location>
</feature>
<dbReference type="InterPro" id="IPR043128">
    <property type="entry name" value="Rev_trsase/Diguanyl_cyclase"/>
</dbReference>
<dbReference type="GO" id="GO:0043709">
    <property type="term" value="P:cell adhesion involved in single-species biofilm formation"/>
    <property type="evidence" value="ECO:0007669"/>
    <property type="project" value="TreeGrafter"/>
</dbReference>
<dbReference type="InterPro" id="IPR050469">
    <property type="entry name" value="Diguanylate_Cyclase"/>
</dbReference>
<dbReference type="PANTHER" id="PTHR45138">
    <property type="entry name" value="REGULATORY COMPONENTS OF SENSORY TRANSDUCTION SYSTEM"/>
    <property type="match status" value="1"/>
</dbReference>
<keyword evidence="2" id="KW-0812">Transmembrane</keyword>
<dbReference type="InterPro" id="IPR000160">
    <property type="entry name" value="GGDEF_dom"/>
</dbReference>
<feature type="transmembrane region" description="Helical" evidence="2">
    <location>
        <begin position="92"/>
        <end position="110"/>
    </location>
</feature>
<keyword evidence="2" id="KW-1133">Transmembrane helix</keyword>
<dbReference type="Pfam" id="PF00990">
    <property type="entry name" value="GGDEF"/>
    <property type="match status" value="1"/>
</dbReference>
<dbReference type="PANTHER" id="PTHR45138:SF24">
    <property type="entry name" value="DIGUANYLATE CYCLASE DGCC-RELATED"/>
    <property type="match status" value="1"/>
</dbReference>
<dbReference type="KEGG" id="ssau:H8M03_04165"/>
<feature type="transmembrane region" description="Helical" evidence="2">
    <location>
        <begin position="116"/>
        <end position="137"/>
    </location>
</feature>
<dbReference type="GO" id="GO:1902201">
    <property type="term" value="P:negative regulation of bacterial-type flagellum-dependent cell motility"/>
    <property type="evidence" value="ECO:0007669"/>
    <property type="project" value="TreeGrafter"/>
</dbReference>
<proteinExistence type="predicted"/>
<protein>
    <recommendedName>
        <fullName evidence="1">diguanylate cyclase</fullName>
        <ecNumber evidence="1">2.7.7.65</ecNumber>
    </recommendedName>
</protein>
<evidence type="ECO:0000313" key="5">
    <source>
        <dbReference type="Proteomes" id="UP000515861"/>
    </source>
</evidence>
<feature type="transmembrane region" description="Helical" evidence="2">
    <location>
        <begin position="144"/>
        <end position="168"/>
    </location>
</feature>
<dbReference type="CDD" id="cd01949">
    <property type="entry name" value="GGDEF"/>
    <property type="match status" value="1"/>
</dbReference>
<feature type="transmembrane region" description="Helical" evidence="2">
    <location>
        <begin position="188"/>
        <end position="209"/>
    </location>
</feature>
<keyword evidence="2" id="KW-0472">Membrane</keyword>
<keyword evidence="5" id="KW-1185">Reference proteome</keyword>
<sequence>MGGTVSILAVQTALFACLAAGCIAVYFGFRRESALGWLAAALSFGFVQMLAYQAWPSDRLEIASGFLLAAPAFYCNAQCLRRLYDLPGPNRALWGAALFTGAAGLVTLGLGASLIAVMALFQLTMVLGLADCLRILIAARDAHWLRLVLLGGFAGLGLIFVVRVPSWLLLLPAGTGYADARHSMLDTTLLSVGALLTCIITAAFIAQVVGKHIGLLRNRSSRDGLTGLLNRRSFIDAASRTARRPGAIVYCDIDHFKQVNDRFGHGVGDRVIQELARLLDDSGFVAGRLGGEEFALLMPSVPALRANQLMEDLREAFSNLRIDGVDPRHRLTASFGIATFDSGHRPTEYLDQADRALYLAKNNGRDQVVMLRSDSGPTLARMPLAATA</sequence>
<evidence type="ECO:0000256" key="1">
    <source>
        <dbReference type="ARBA" id="ARBA00012528"/>
    </source>
</evidence>
<dbReference type="EMBL" id="CP060697">
    <property type="protein sequence ID" value="QNM83533.1"/>
    <property type="molecule type" value="Genomic_DNA"/>
</dbReference>
<dbReference type="GO" id="GO:0052621">
    <property type="term" value="F:diguanylate cyclase activity"/>
    <property type="evidence" value="ECO:0007669"/>
    <property type="project" value="UniProtKB-EC"/>
</dbReference>
<dbReference type="NCBIfam" id="TIGR00254">
    <property type="entry name" value="GGDEF"/>
    <property type="match status" value="1"/>
</dbReference>
<dbReference type="PROSITE" id="PS50887">
    <property type="entry name" value="GGDEF"/>
    <property type="match status" value="1"/>
</dbReference>
<gene>
    <name evidence="4" type="ORF">H8M03_04165</name>
</gene>
<evidence type="ECO:0000259" key="3">
    <source>
        <dbReference type="PROSITE" id="PS50887"/>
    </source>
</evidence>
<dbReference type="SMART" id="SM00267">
    <property type="entry name" value="GGDEF"/>
    <property type="match status" value="1"/>
</dbReference>
<feature type="domain" description="GGDEF" evidence="3">
    <location>
        <begin position="244"/>
        <end position="373"/>
    </location>
</feature>
<dbReference type="RefSeq" id="WP_187480488.1">
    <property type="nucleotide sequence ID" value="NZ_CP060697.1"/>
</dbReference>
<accession>A0A7G9L4I4</accession>
<evidence type="ECO:0000256" key="2">
    <source>
        <dbReference type="SAM" id="Phobius"/>
    </source>
</evidence>